<feature type="compositionally biased region" description="Polar residues" evidence="1">
    <location>
        <begin position="680"/>
        <end position="691"/>
    </location>
</feature>
<feature type="compositionally biased region" description="Basic and acidic residues" evidence="1">
    <location>
        <begin position="518"/>
        <end position="540"/>
    </location>
</feature>
<sequence length="691" mass="75252">MDSYPHHQQPQNWYPSSSPPPPPPPPPPPGGGVGGGGYHQLPSGYPPIPHHHQWPPPDSRHHHPHQFQSPPPYGLSSSVPSPYSAPPPPSHLQQHQQQYPSPPLPPRPQYPMPPPPPPPQQQMAHQHPPPPHSSFPPPNHQAWGNPSWGQHQGWAHPDINIPYNNEEDWAARARAWAAAKSGTENHHTQPHFAPTWRADEHNYAYQDHYQQTFDARTDMEQHSRPQSSIQHLPITSSGSSSYSTGYRAGDEAIASDRDHMASPQKRYVPSASIYEQEVPYSYSSAPGKREVFNQVDGSHVPMPLPMPSIQGHHSLPSVPIQMSSAEQPHFTNHGPPKDFLSDARDRPLEFEPRSSSDHESYEKLSYGLSGPTGVLGVMDHDMHVPPISSWSTSTAATGAGYPQLPLGPSGTQFDASFIPQASLPVHPAPVFVGMPVPSFQHNMPHASAPFGLGPGSSLNHSAAFPVDANGGLSLPERPKKAAVPNWLREEIIKKKAVVSSTVPMQSTGSSLDCVGPEDSDKSLRRADQADSKSIDSTKSTEDEEDDEEDVEAARSAAINQEIKRVLTEVLLKVTDELFEEIATKVLNEDKLTVEVEENPVHGKQVSSPAETSTPKASARILVPVKRENNKVDGVAEDSSTSSPGGDILGLGNYASDASDDDGDDKMQNSTLLPSGKKSWYFQSTGKQGQFL</sequence>
<feature type="compositionally biased region" description="Pro residues" evidence="1">
    <location>
        <begin position="127"/>
        <end position="139"/>
    </location>
</feature>
<accession>A0AAX6E127</accession>
<evidence type="ECO:0000313" key="2">
    <source>
        <dbReference type="EMBL" id="KAJ6797782.1"/>
    </source>
</evidence>
<organism evidence="2 3">
    <name type="scientific">Iris pallida</name>
    <name type="common">Sweet iris</name>
    <dbReference type="NCBI Taxonomy" id="29817"/>
    <lineage>
        <taxon>Eukaryota</taxon>
        <taxon>Viridiplantae</taxon>
        <taxon>Streptophyta</taxon>
        <taxon>Embryophyta</taxon>
        <taxon>Tracheophyta</taxon>
        <taxon>Spermatophyta</taxon>
        <taxon>Magnoliopsida</taxon>
        <taxon>Liliopsida</taxon>
        <taxon>Asparagales</taxon>
        <taxon>Iridaceae</taxon>
        <taxon>Iridoideae</taxon>
        <taxon>Irideae</taxon>
        <taxon>Iris</taxon>
    </lineage>
</organism>
<dbReference type="EMBL" id="JANAVB010040620">
    <property type="protein sequence ID" value="KAJ6797782.1"/>
    <property type="molecule type" value="Genomic_DNA"/>
</dbReference>
<feature type="compositionally biased region" description="Polar residues" evidence="1">
    <location>
        <begin position="1"/>
        <end position="14"/>
    </location>
</feature>
<feature type="compositionally biased region" description="Polar residues" evidence="1">
    <location>
        <begin position="224"/>
        <end position="234"/>
    </location>
</feature>
<reference evidence="2" key="1">
    <citation type="journal article" date="2023" name="GigaByte">
        <title>Genome assembly of the bearded iris, Iris pallida Lam.</title>
        <authorList>
            <person name="Bruccoleri R.E."/>
            <person name="Oakeley E.J."/>
            <person name="Faust A.M.E."/>
            <person name="Altorfer M."/>
            <person name="Dessus-Babus S."/>
            <person name="Burckhardt D."/>
            <person name="Oertli M."/>
            <person name="Naumann U."/>
            <person name="Petersen F."/>
            <person name="Wong J."/>
        </authorList>
    </citation>
    <scope>NUCLEOTIDE SEQUENCE</scope>
    <source>
        <strain evidence="2">GSM-AAB239-AS_SAM_17_03QT</strain>
    </source>
</reference>
<evidence type="ECO:0000256" key="1">
    <source>
        <dbReference type="SAM" id="MobiDB-lite"/>
    </source>
</evidence>
<dbReference type="AlphaFoldDB" id="A0AAX6E127"/>
<protein>
    <submittedName>
        <fullName evidence="2">Uncharacterized protein</fullName>
    </submittedName>
</protein>
<reference evidence="2" key="2">
    <citation type="submission" date="2023-04" db="EMBL/GenBank/DDBJ databases">
        <authorList>
            <person name="Bruccoleri R.E."/>
            <person name="Oakeley E.J."/>
            <person name="Faust A.-M."/>
            <person name="Dessus-Babus S."/>
            <person name="Altorfer M."/>
            <person name="Burckhardt D."/>
            <person name="Oertli M."/>
            <person name="Naumann U."/>
            <person name="Petersen F."/>
            <person name="Wong J."/>
        </authorList>
    </citation>
    <scope>NUCLEOTIDE SEQUENCE</scope>
    <source>
        <strain evidence="2">GSM-AAB239-AS_SAM_17_03QT</strain>
        <tissue evidence="2">Leaf</tissue>
    </source>
</reference>
<feature type="compositionally biased region" description="Pro residues" evidence="1">
    <location>
        <begin position="17"/>
        <end position="30"/>
    </location>
</feature>
<name>A0AAX6E127_IRIPA</name>
<proteinExistence type="predicted"/>
<keyword evidence="3" id="KW-1185">Reference proteome</keyword>
<feature type="compositionally biased region" description="Polar residues" evidence="1">
    <location>
        <begin position="604"/>
        <end position="615"/>
    </location>
</feature>
<gene>
    <name evidence="2" type="ORF">M6B38_215340</name>
</gene>
<comment type="caution">
    <text evidence="2">The sequence shown here is derived from an EMBL/GenBank/DDBJ whole genome shotgun (WGS) entry which is preliminary data.</text>
</comment>
<feature type="region of interest" description="Disordered" evidence="1">
    <location>
        <begin position="598"/>
        <end position="691"/>
    </location>
</feature>
<feature type="region of interest" description="Disordered" evidence="1">
    <location>
        <begin position="218"/>
        <end position="246"/>
    </location>
</feature>
<feature type="region of interest" description="Disordered" evidence="1">
    <location>
        <begin position="1"/>
        <end position="155"/>
    </location>
</feature>
<evidence type="ECO:0000313" key="3">
    <source>
        <dbReference type="Proteomes" id="UP001140949"/>
    </source>
</evidence>
<feature type="compositionally biased region" description="Pro residues" evidence="1">
    <location>
        <begin position="100"/>
        <end position="120"/>
    </location>
</feature>
<feature type="compositionally biased region" description="Low complexity" evidence="1">
    <location>
        <begin position="235"/>
        <end position="246"/>
    </location>
</feature>
<feature type="region of interest" description="Disordered" evidence="1">
    <location>
        <begin position="503"/>
        <end position="553"/>
    </location>
</feature>
<dbReference type="Proteomes" id="UP001140949">
    <property type="component" value="Unassembled WGS sequence"/>
</dbReference>
<feature type="compositionally biased region" description="Acidic residues" evidence="1">
    <location>
        <begin position="541"/>
        <end position="550"/>
    </location>
</feature>